<dbReference type="Proteomes" id="UP000419017">
    <property type="component" value="Unassembled WGS sequence"/>
</dbReference>
<name>A0A6I8MBZ8_9FUSO</name>
<proteinExistence type="predicted"/>
<dbReference type="GO" id="GO:0016787">
    <property type="term" value="F:hydrolase activity"/>
    <property type="evidence" value="ECO:0007669"/>
    <property type="project" value="UniProtKB-KW"/>
</dbReference>
<dbReference type="RefSeq" id="WP_156683731.1">
    <property type="nucleotide sequence ID" value="NZ_CABWIB010000001.1"/>
</dbReference>
<reference evidence="1 2" key="1">
    <citation type="submission" date="2019-10" db="EMBL/GenBank/DDBJ databases">
        <authorList>
            <person name="Blom J."/>
        </authorList>
    </citation>
    <scope>NUCLEOTIDE SEQUENCE [LARGE SCALE GENOMIC DNA]</scope>
    <source>
        <strain evidence="1 2">ES3154-GLU</strain>
    </source>
</reference>
<dbReference type="EMBL" id="CABWIB010000001">
    <property type="protein sequence ID" value="VWL85758.1"/>
    <property type="molecule type" value="Genomic_DNA"/>
</dbReference>
<organism evidence="1 2">
    <name type="scientific">Oceanivirga miroungae</name>
    <dbReference type="NCBI Taxonomy" id="1130046"/>
    <lineage>
        <taxon>Bacteria</taxon>
        <taxon>Fusobacteriati</taxon>
        <taxon>Fusobacteriota</taxon>
        <taxon>Fusobacteriia</taxon>
        <taxon>Fusobacteriales</taxon>
        <taxon>Leptotrichiaceae</taxon>
        <taxon>Oceanivirga</taxon>
    </lineage>
</organism>
<sequence length="132" mass="15628">MEFNYLKGDKIKHPTREIDLEYIKKDENISVVIFDSTKEYVYLVKKYRVALSSYQYEIYSGDLSKIGNIKSVRKMKNCYYLSPGYTTEKTCFYEVVLEKDLYDDKFVKIDVKKAINELVDLKSIFAIKHFKG</sequence>
<gene>
    <name evidence="1" type="ORF">OMES3154_01046</name>
</gene>
<evidence type="ECO:0000313" key="1">
    <source>
        <dbReference type="EMBL" id="VWL85758.1"/>
    </source>
</evidence>
<accession>A0A6I8MBZ8</accession>
<evidence type="ECO:0000313" key="2">
    <source>
        <dbReference type="Proteomes" id="UP000419017"/>
    </source>
</evidence>
<protein>
    <submittedName>
        <fullName evidence="1">NUDIX hydrolase</fullName>
    </submittedName>
</protein>
<dbReference type="AlphaFoldDB" id="A0A6I8MBZ8"/>
<keyword evidence="2" id="KW-1185">Reference proteome</keyword>
<keyword evidence="1" id="KW-0378">Hydrolase</keyword>